<proteinExistence type="predicted"/>
<comment type="caution">
    <text evidence="1">The sequence shown here is derived from an EMBL/GenBank/DDBJ whole genome shotgun (WGS) entry which is preliminary data.</text>
</comment>
<organism evidence="1">
    <name type="scientific">Sesamum latifolium</name>
    <dbReference type="NCBI Taxonomy" id="2727402"/>
    <lineage>
        <taxon>Eukaryota</taxon>
        <taxon>Viridiplantae</taxon>
        <taxon>Streptophyta</taxon>
        <taxon>Embryophyta</taxon>
        <taxon>Tracheophyta</taxon>
        <taxon>Spermatophyta</taxon>
        <taxon>Magnoliopsida</taxon>
        <taxon>eudicotyledons</taxon>
        <taxon>Gunneridae</taxon>
        <taxon>Pentapetalae</taxon>
        <taxon>asterids</taxon>
        <taxon>lamiids</taxon>
        <taxon>Lamiales</taxon>
        <taxon>Pedaliaceae</taxon>
        <taxon>Sesamum</taxon>
    </lineage>
</organism>
<reference evidence="1" key="2">
    <citation type="journal article" date="2024" name="Plant">
        <title>Genomic evolution and insights into agronomic trait innovations of Sesamum species.</title>
        <authorList>
            <person name="Miao H."/>
            <person name="Wang L."/>
            <person name="Qu L."/>
            <person name="Liu H."/>
            <person name="Sun Y."/>
            <person name="Le M."/>
            <person name="Wang Q."/>
            <person name="Wei S."/>
            <person name="Zheng Y."/>
            <person name="Lin W."/>
            <person name="Duan Y."/>
            <person name="Cao H."/>
            <person name="Xiong S."/>
            <person name="Wang X."/>
            <person name="Wei L."/>
            <person name="Li C."/>
            <person name="Ma Q."/>
            <person name="Ju M."/>
            <person name="Zhao R."/>
            <person name="Li G."/>
            <person name="Mu C."/>
            <person name="Tian Q."/>
            <person name="Mei H."/>
            <person name="Zhang T."/>
            <person name="Gao T."/>
            <person name="Zhang H."/>
        </authorList>
    </citation>
    <scope>NUCLEOTIDE SEQUENCE</scope>
    <source>
        <strain evidence="1">KEN1</strain>
    </source>
</reference>
<dbReference type="InterPro" id="IPR004242">
    <property type="entry name" value="Transposase_21"/>
</dbReference>
<reference evidence="1" key="1">
    <citation type="submission" date="2020-06" db="EMBL/GenBank/DDBJ databases">
        <authorList>
            <person name="Li T."/>
            <person name="Hu X."/>
            <person name="Zhang T."/>
            <person name="Song X."/>
            <person name="Zhang H."/>
            <person name="Dai N."/>
            <person name="Sheng W."/>
            <person name="Hou X."/>
            <person name="Wei L."/>
        </authorList>
    </citation>
    <scope>NUCLEOTIDE SEQUENCE</scope>
    <source>
        <strain evidence="1">KEN1</strain>
        <tissue evidence="1">Leaf</tissue>
    </source>
</reference>
<accession>A0AAW2VZV9</accession>
<dbReference type="AlphaFoldDB" id="A0AAW2VZV9"/>
<sequence>MGSHRMGSTVVRIRVGPFILTPYNLPPGMRMSLEYMFLTMVISGPSNPKLRIDVYLEPLIEELENLWHVGVLAHDNAKKETFTMHAALM</sequence>
<protein>
    <submittedName>
        <fullName evidence="1">Uncharacterized protein</fullName>
    </submittedName>
</protein>
<dbReference type="Pfam" id="PF02992">
    <property type="entry name" value="Transposase_21"/>
    <property type="match status" value="1"/>
</dbReference>
<evidence type="ECO:0000313" key="1">
    <source>
        <dbReference type="EMBL" id="KAL0433560.1"/>
    </source>
</evidence>
<gene>
    <name evidence="1" type="ORF">Slati_2690300</name>
</gene>
<name>A0AAW2VZV9_9LAMI</name>
<dbReference type="EMBL" id="JACGWN010000009">
    <property type="protein sequence ID" value="KAL0433560.1"/>
    <property type="molecule type" value="Genomic_DNA"/>
</dbReference>